<dbReference type="AlphaFoldDB" id="A0AAE2SBR1"/>
<dbReference type="SUPFAM" id="SSF51695">
    <property type="entry name" value="PLC-like phosphodiesterases"/>
    <property type="match status" value="1"/>
</dbReference>
<evidence type="ECO:0000313" key="2">
    <source>
        <dbReference type="EMBL" id="MBK1855245.1"/>
    </source>
</evidence>
<sequence length="276" mass="31230">MIKAFIAILMLSSAVSAEPRYDQITWLCSHNAMNSSDDGWRFANQKHTIAAQLDNGVHALMLDIWKQDGQLVLRHGPEMARFLGSKKFSIELKTLHDFLTKHPDSVITLILESKVPAAEVAREISQAGLARFCHFQDPTKPWPTLTAMRASGKRLVVFSDRVARGKAVPKWYMPVWDHAWETNWQAKNTADLLAAKARRGKRSNRLFILNHFITTGLPKIEHAKVANAAPFLQQRVDLAVKTFQRKPNFLVLDFYHLGDGFNVVKRLNATAPVVKQ</sequence>
<protein>
    <recommendedName>
        <fullName evidence="4">Phosphatidylinositol diacylglycerol-lyase</fullName>
    </recommendedName>
</protein>
<feature type="signal peptide" evidence="1">
    <location>
        <begin position="1"/>
        <end position="17"/>
    </location>
</feature>
<dbReference type="Gene3D" id="3.20.20.190">
    <property type="entry name" value="Phosphatidylinositol (PI) phosphodiesterase"/>
    <property type="match status" value="1"/>
</dbReference>
<keyword evidence="3" id="KW-1185">Reference proteome</keyword>
<keyword evidence="1" id="KW-0732">Signal</keyword>
<proteinExistence type="predicted"/>
<name>A0AAE2SBR1_9BACT</name>
<dbReference type="PANTHER" id="PTHR13593:SF140">
    <property type="entry name" value="PLC-LIKE PHOSPHODIESTERASE"/>
    <property type="match status" value="1"/>
</dbReference>
<dbReference type="PANTHER" id="PTHR13593">
    <property type="match status" value="1"/>
</dbReference>
<dbReference type="EMBL" id="JAENIG010000006">
    <property type="protein sequence ID" value="MBK1855245.1"/>
    <property type="molecule type" value="Genomic_DNA"/>
</dbReference>
<accession>A0AAE2SBR1</accession>
<evidence type="ECO:0008006" key="4">
    <source>
        <dbReference type="Google" id="ProtNLM"/>
    </source>
</evidence>
<gene>
    <name evidence="2" type="ORF">JIN83_09770</name>
</gene>
<dbReference type="GO" id="GO:0006629">
    <property type="term" value="P:lipid metabolic process"/>
    <property type="evidence" value="ECO:0007669"/>
    <property type="project" value="InterPro"/>
</dbReference>
<organism evidence="2 3">
    <name type="scientific">Oceaniferula flava</name>
    <dbReference type="NCBI Taxonomy" id="2800421"/>
    <lineage>
        <taxon>Bacteria</taxon>
        <taxon>Pseudomonadati</taxon>
        <taxon>Verrucomicrobiota</taxon>
        <taxon>Verrucomicrobiia</taxon>
        <taxon>Verrucomicrobiales</taxon>
        <taxon>Verrucomicrobiaceae</taxon>
        <taxon>Oceaniferula</taxon>
    </lineage>
</organism>
<reference evidence="2" key="1">
    <citation type="submission" date="2021-01" db="EMBL/GenBank/DDBJ databases">
        <title>Modified the classification status of verrucomicrobia.</title>
        <authorList>
            <person name="Feng X."/>
        </authorList>
    </citation>
    <scope>NUCLEOTIDE SEQUENCE</scope>
    <source>
        <strain evidence="2">5K15</strain>
    </source>
</reference>
<dbReference type="Proteomes" id="UP000634206">
    <property type="component" value="Unassembled WGS sequence"/>
</dbReference>
<comment type="caution">
    <text evidence="2">The sequence shown here is derived from an EMBL/GenBank/DDBJ whole genome shotgun (WGS) entry which is preliminary data.</text>
</comment>
<dbReference type="PROSITE" id="PS50007">
    <property type="entry name" value="PIPLC_X_DOMAIN"/>
    <property type="match status" value="1"/>
</dbReference>
<dbReference type="GO" id="GO:0008081">
    <property type="term" value="F:phosphoric diester hydrolase activity"/>
    <property type="evidence" value="ECO:0007669"/>
    <property type="project" value="InterPro"/>
</dbReference>
<dbReference type="RefSeq" id="WP_309489859.1">
    <property type="nucleotide sequence ID" value="NZ_JAENIG010000006.1"/>
</dbReference>
<evidence type="ECO:0000256" key="1">
    <source>
        <dbReference type="SAM" id="SignalP"/>
    </source>
</evidence>
<dbReference type="Pfam" id="PF26146">
    <property type="entry name" value="PI-PLC_X"/>
    <property type="match status" value="1"/>
</dbReference>
<dbReference type="InterPro" id="IPR017946">
    <property type="entry name" value="PLC-like_Pdiesterase_TIM-brl"/>
</dbReference>
<evidence type="ECO:0000313" key="3">
    <source>
        <dbReference type="Proteomes" id="UP000634206"/>
    </source>
</evidence>
<dbReference type="InterPro" id="IPR051057">
    <property type="entry name" value="PI-PLC_domain"/>
</dbReference>
<feature type="chain" id="PRO_5041955399" description="Phosphatidylinositol diacylglycerol-lyase" evidence="1">
    <location>
        <begin position="18"/>
        <end position="276"/>
    </location>
</feature>